<dbReference type="SMART" id="SM01417">
    <property type="entry name" value="Solute_trans_a"/>
    <property type="match status" value="1"/>
</dbReference>
<feature type="transmembrane region" description="Helical" evidence="6">
    <location>
        <begin position="180"/>
        <end position="200"/>
    </location>
</feature>
<reference evidence="7 8" key="1">
    <citation type="journal article" date="2012" name="BMC Genomics">
        <title>Comparative genomics of the white-rot fungi, Phanerochaete carnosa and P. chrysosporium, to elucidate the genetic basis of the distinct wood types they colonize.</title>
        <authorList>
            <person name="Suzuki H."/>
            <person name="MacDonald J."/>
            <person name="Syed K."/>
            <person name="Salamov A."/>
            <person name="Hori C."/>
            <person name="Aerts A."/>
            <person name="Henrissat B."/>
            <person name="Wiebenga A."/>
            <person name="vanKuyk P.A."/>
            <person name="Barry K."/>
            <person name="Lindquist E."/>
            <person name="LaButti K."/>
            <person name="Lapidus A."/>
            <person name="Lucas S."/>
            <person name="Coutinho P."/>
            <person name="Gong Y."/>
            <person name="Samejima M."/>
            <person name="Mahadevan R."/>
            <person name="Abou-Zaid M."/>
            <person name="de Vries R.P."/>
            <person name="Igarashi K."/>
            <person name="Yadav J.S."/>
            <person name="Grigoriev I.V."/>
            <person name="Master E.R."/>
        </authorList>
    </citation>
    <scope>NUCLEOTIDE SEQUENCE [LARGE SCALE GENOMIC DNA]</scope>
    <source>
        <strain evidence="7 8">HHB-10118-sp</strain>
    </source>
</reference>
<dbReference type="GeneID" id="18919992"/>
<dbReference type="OrthoDB" id="5348404at2759"/>
<dbReference type="RefSeq" id="XP_007397867.1">
    <property type="nucleotide sequence ID" value="XM_007397805.1"/>
</dbReference>
<dbReference type="InterPro" id="IPR005178">
    <property type="entry name" value="Ostalpha/TMEM184C"/>
</dbReference>
<gene>
    <name evidence="7" type="ORF">PHACADRAFT_53168</name>
</gene>
<name>K5WSS5_PHACS</name>
<evidence type="ECO:0000256" key="1">
    <source>
        <dbReference type="ARBA" id="ARBA00004141"/>
    </source>
</evidence>
<dbReference type="Pfam" id="PF03619">
    <property type="entry name" value="Solute_trans_a"/>
    <property type="match status" value="1"/>
</dbReference>
<feature type="transmembrane region" description="Helical" evidence="6">
    <location>
        <begin position="38"/>
        <end position="59"/>
    </location>
</feature>
<dbReference type="STRING" id="650164.K5WSS5"/>
<keyword evidence="3 6" id="KW-1133">Transmembrane helix</keyword>
<feature type="transmembrane region" description="Helical" evidence="6">
    <location>
        <begin position="147"/>
        <end position="168"/>
    </location>
</feature>
<dbReference type="Proteomes" id="UP000008370">
    <property type="component" value="Unassembled WGS sequence"/>
</dbReference>
<accession>K5WSS5</accession>
<dbReference type="GO" id="GO:0016020">
    <property type="term" value="C:membrane"/>
    <property type="evidence" value="ECO:0007669"/>
    <property type="project" value="UniProtKB-SubCell"/>
</dbReference>
<evidence type="ECO:0000313" key="8">
    <source>
        <dbReference type="Proteomes" id="UP000008370"/>
    </source>
</evidence>
<proteinExistence type="predicted"/>
<dbReference type="PANTHER" id="PTHR23423">
    <property type="entry name" value="ORGANIC SOLUTE TRANSPORTER-RELATED"/>
    <property type="match status" value="1"/>
</dbReference>
<keyword evidence="4 6" id="KW-0472">Membrane</keyword>
<evidence type="ECO:0000256" key="5">
    <source>
        <dbReference type="SAM" id="MobiDB-lite"/>
    </source>
</evidence>
<evidence type="ECO:0000256" key="4">
    <source>
        <dbReference type="ARBA" id="ARBA00023136"/>
    </source>
</evidence>
<dbReference type="HOGENOM" id="CLU_034016_0_0_1"/>
<organism evidence="7 8">
    <name type="scientific">Phanerochaete carnosa (strain HHB-10118-sp)</name>
    <name type="common">White-rot fungus</name>
    <name type="synonym">Peniophora carnosa</name>
    <dbReference type="NCBI Taxonomy" id="650164"/>
    <lineage>
        <taxon>Eukaryota</taxon>
        <taxon>Fungi</taxon>
        <taxon>Dikarya</taxon>
        <taxon>Basidiomycota</taxon>
        <taxon>Agaricomycotina</taxon>
        <taxon>Agaricomycetes</taxon>
        <taxon>Polyporales</taxon>
        <taxon>Phanerochaetaceae</taxon>
        <taxon>Phanerochaete</taxon>
    </lineage>
</organism>
<evidence type="ECO:0000256" key="6">
    <source>
        <dbReference type="SAM" id="Phobius"/>
    </source>
</evidence>
<evidence type="ECO:0000256" key="2">
    <source>
        <dbReference type="ARBA" id="ARBA00022692"/>
    </source>
</evidence>
<feature type="region of interest" description="Disordered" evidence="5">
    <location>
        <begin position="418"/>
        <end position="451"/>
    </location>
</feature>
<feature type="transmembrane region" description="Helical" evidence="6">
    <location>
        <begin position="220"/>
        <end position="244"/>
    </location>
</feature>
<feature type="transmembrane region" description="Helical" evidence="6">
    <location>
        <begin position="6"/>
        <end position="26"/>
    </location>
</feature>
<keyword evidence="2 6" id="KW-0812">Transmembrane</keyword>
<dbReference type="AlphaFoldDB" id="K5WSS5"/>
<dbReference type="KEGG" id="pco:PHACADRAFT_53168"/>
<feature type="non-terminal residue" evidence="7">
    <location>
        <position position="1"/>
    </location>
</feature>
<feature type="non-terminal residue" evidence="7">
    <location>
        <position position="468"/>
    </location>
</feature>
<comment type="subcellular location">
    <subcellularLocation>
        <location evidence="1">Membrane</location>
        <topology evidence="1">Multi-pass membrane protein</topology>
    </subcellularLocation>
</comment>
<evidence type="ECO:0000313" key="7">
    <source>
        <dbReference type="EMBL" id="EKM53467.1"/>
    </source>
</evidence>
<dbReference type="EMBL" id="JH930474">
    <property type="protein sequence ID" value="EKM53467.1"/>
    <property type="molecule type" value="Genomic_DNA"/>
</dbReference>
<sequence>QIGWLVTGIFTITSVVISFWLMEKHFRGYTNKAEQRHIARILLMIPIYSVVSLASYLFWNHSTPLLLLRDCYESTVLTSFFYLLLICISPDPEEQKEVLRKAGLSRENDRERVRAGEPLKKWMFPLGSVKWKPADGLYFLQLMKWGVLQYCVIRPTTTLAAVILNYVGLYCNDSWSPEWGHLYITSIVSVSVTIAMYCLLQVYTSIKVYLAPQKPLMKLLVIKAVVFLTFWQESGLSLLATFGIVKNTEYMTADDINIGIGAILETVEMTIFALLHIKAFSYKPYVTGYPTKRFPSFIHAFNFKETLVELWYGLVYMFRRTRGREVDVMARRQAAHENIFGKSRHQIPGSEIASLTNQRVTDEDKVPLSVHVAVEETVHVNTERQWLGLGDDHAYELGYHSRKQREKSEEFGEQVERELASRGYGRRQPSDNRAKYDLLQPTEPMQPVARRRSGRSWWRNIYDRLSQS</sequence>
<dbReference type="InParanoid" id="K5WSS5"/>
<feature type="transmembrane region" description="Helical" evidence="6">
    <location>
        <begin position="256"/>
        <end position="275"/>
    </location>
</feature>
<evidence type="ECO:0000256" key="3">
    <source>
        <dbReference type="ARBA" id="ARBA00022989"/>
    </source>
</evidence>
<protein>
    <recommendedName>
        <fullName evidence="9">DUF300-domain-containing protein</fullName>
    </recommendedName>
</protein>
<evidence type="ECO:0008006" key="9">
    <source>
        <dbReference type="Google" id="ProtNLM"/>
    </source>
</evidence>
<keyword evidence="8" id="KW-1185">Reference proteome</keyword>